<proteinExistence type="predicted"/>
<evidence type="ECO:0000256" key="1">
    <source>
        <dbReference type="SAM" id="MobiDB-lite"/>
    </source>
</evidence>
<gene>
    <name evidence="2" type="ORF">EB796_002414</name>
</gene>
<protein>
    <submittedName>
        <fullName evidence="2">Uncharacterized protein</fullName>
    </submittedName>
</protein>
<dbReference type="EMBL" id="VXIV02000286">
    <property type="protein sequence ID" value="KAF6039274.1"/>
    <property type="molecule type" value="Genomic_DNA"/>
</dbReference>
<name>A0A7J7KM85_BUGNE</name>
<dbReference type="AlphaFoldDB" id="A0A7J7KM85"/>
<sequence>MTRQGTLYQQILTKRQQIENPKLLDAEKEKDRQAKLLKEFEDNVSLIRAVKSTTQQDVRSAATKPAKTESHQNSSMSDYGRCDLKLSYQRHILED</sequence>
<comment type="caution">
    <text evidence="2">The sequence shown here is derived from an EMBL/GenBank/DDBJ whole genome shotgun (WGS) entry which is preliminary data.</text>
</comment>
<dbReference type="Proteomes" id="UP000593567">
    <property type="component" value="Unassembled WGS sequence"/>
</dbReference>
<organism evidence="2 3">
    <name type="scientific">Bugula neritina</name>
    <name type="common">Brown bryozoan</name>
    <name type="synonym">Sertularia neritina</name>
    <dbReference type="NCBI Taxonomy" id="10212"/>
    <lineage>
        <taxon>Eukaryota</taxon>
        <taxon>Metazoa</taxon>
        <taxon>Spiralia</taxon>
        <taxon>Lophotrochozoa</taxon>
        <taxon>Bryozoa</taxon>
        <taxon>Gymnolaemata</taxon>
        <taxon>Cheilostomatida</taxon>
        <taxon>Flustrina</taxon>
        <taxon>Buguloidea</taxon>
        <taxon>Bugulidae</taxon>
        <taxon>Bugula</taxon>
    </lineage>
</organism>
<accession>A0A7J7KM85</accession>
<reference evidence="2" key="1">
    <citation type="submission" date="2020-06" db="EMBL/GenBank/DDBJ databases">
        <title>Draft genome of Bugula neritina, a colonial animal packing powerful symbionts and potential medicines.</title>
        <authorList>
            <person name="Rayko M."/>
        </authorList>
    </citation>
    <scope>NUCLEOTIDE SEQUENCE [LARGE SCALE GENOMIC DNA]</scope>
    <source>
        <strain evidence="2">Kwan_BN1</strain>
    </source>
</reference>
<keyword evidence="3" id="KW-1185">Reference proteome</keyword>
<feature type="region of interest" description="Disordered" evidence="1">
    <location>
        <begin position="53"/>
        <end position="80"/>
    </location>
</feature>
<evidence type="ECO:0000313" key="3">
    <source>
        <dbReference type="Proteomes" id="UP000593567"/>
    </source>
</evidence>
<evidence type="ECO:0000313" key="2">
    <source>
        <dbReference type="EMBL" id="KAF6039274.1"/>
    </source>
</evidence>